<dbReference type="PROSITE" id="PS50082">
    <property type="entry name" value="WD_REPEATS_2"/>
    <property type="match status" value="3"/>
</dbReference>
<keyword evidence="7" id="KW-1185">Reference proteome</keyword>
<dbReference type="InterPro" id="IPR001680">
    <property type="entry name" value="WD40_rpt"/>
</dbReference>
<gene>
    <name evidence="6" type="ORF">KP509_23G014900</name>
</gene>
<dbReference type="PANTHER" id="PTHR44218">
    <property type="entry name" value="PROTEIN SPA1-RELATED 2"/>
    <property type="match status" value="1"/>
</dbReference>
<dbReference type="PROSITE" id="PS50294">
    <property type="entry name" value="WD_REPEATS_REGION"/>
    <property type="match status" value="1"/>
</dbReference>
<dbReference type="OrthoDB" id="273771at2759"/>
<feature type="region of interest" description="Disordered" evidence="4">
    <location>
        <begin position="212"/>
        <end position="275"/>
    </location>
</feature>
<dbReference type="GO" id="GO:0004672">
    <property type="term" value="F:protein kinase activity"/>
    <property type="evidence" value="ECO:0007669"/>
    <property type="project" value="InterPro"/>
</dbReference>
<dbReference type="InterPro" id="IPR019775">
    <property type="entry name" value="WD40_repeat_CS"/>
</dbReference>
<evidence type="ECO:0000259" key="5">
    <source>
        <dbReference type="PROSITE" id="PS50011"/>
    </source>
</evidence>
<dbReference type="EMBL" id="CM035428">
    <property type="protein sequence ID" value="KAH7301167.1"/>
    <property type="molecule type" value="Genomic_DNA"/>
</dbReference>
<keyword evidence="1 3" id="KW-0853">WD repeat</keyword>
<feature type="compositionally biased region" description="Polar residues" evidence="4">
    <location>
        <begin position="253"/>
        <end position="272"/>
    </location>
</feature>
<dbReference type="PROSITE" id="PS50011">
    <property type="entry name" value="PROTEIN_KINASE_DOM"/>
    <property type="match status" value="1"/>
</dbReference>
<organism evidence="6 7">
    <name type="scientific">Ceratopteris richardii</name>
    <name type="common">Triangle waterfern</name>
    <dbReference type="NCBI Taxonomy" id="49495"/>
    <lineage>
        <taxon>Eukaryota</taxon>
        <taxon>Viridiplantae</taxon>
        <taxon>Streptophyta</taxon>
        <taxon>Embryophyta</taxon>
        <taxon>Tracheophyta</taxon>
        <taxon>Polypodiopsida</taxon>
        <taxon>Polypodiidae</taxon>
        <taxon>Polypodiales</taxon>
        <taxon>Pteridineae</taxon>
        <taxon>Pteridaceae</taxon>
        <taxon>Parkerioideae</taxon>
        <taxon>Ceratopteris</taxon>
    </lineage>
</organism>
<dbReference type="GO" id="GO:0009640">
    <property type="term" value="P:photomorphogenesis"/>
    <property type="evidence" value="ECO:0007669"/>
    <property type="project" value="InterPro"/>
</dbReference>
<dbReference type="InterPro" id="IPR020472">
    <property type="entry name" value="WD40_PAC1"/>
</dbReference>
<evidence type="ECO:0000256" key="3">
    <source>
        <dbReference type="PROSITE-ProRule" id="PRU00221"/>
    </source>
</evidence>
<name>A0A8T2RZU2_CERRI</name>
<dbReference type="InterPro" id="IPR011009">
    <property type="entry name" value="Kinase-like_dom_sf"/>
</dbReference>
<dbReference type="InterPro" id="IPR044630">
    <property type="entry name" value="SPA1/2/3/4"/>
</dbReference>
<dbReference type="Proteomes" id="UP000825935">
    <property type="component" value="Chromosome 23"/>
</dbReference>
<feature type="compositionally biased region" description="Low complexity" evidence="4">
    <location>
        <begin position="302"/>
        <end position="313"/>
    </location>
</feature>
<protein>
    <recommendedName>
        <fullName evidence="5">Protein kinase domain-containing protein</fullName>
    </recommendedName>
</protein>
<dbReference type="SMART" id="SM00320">
    <property type="entry name" value="WD40"/>
    <property type="match status" value="6"/>
</dbReference>
<feature type="repeat" description="WD" evidence="3">
    <location>
        <begin position="826"/>
        <end position="866"/>
    </location>
</feature>
<dbReference type="PROSITE" id="PS00678">
    <property type="entry name" value="WD_REPEATS_1"/>
    <property type="match status" value="2"/>
</dbReference>
<dbReference type="Gene3D" id="2.130.10.10">
    <property type="entry name" value="YVTN repeat-like/Quinoprotein amine dehydrogenase"/>
    <property type="match status" value="1"/>
</dbReference>
<dbReference type="InterPro" id="IPR015943">
    <property type="entry name" value="WD40/YVTN_repeat-like_dom_sf"/>
</dbReference>
<feature type="repeat" description="WD" evidence="3">
    <location>
        <begin position="715"/>
        <end position="739"/>
    </location>
</feature>
<dbReference type="SUPFAM" id="SSF50978">
    <property type="entry name" value="WD40 repeat-like"/>
    <property type="match status" value="1"/>
</dbReference>
<evidence type="ECO:0000256" key="1">
    <source>
        <dbReference type="ARBA" id="ARBA00022574"/>
    </source>
</evidence>
<feature type="domain" description="Protein kinase" evidence="5">
    <location>
        <begin position="35"/>
        <end position="425"/>
    </location>
</feature>
<reference evidence="6 7" key="1">
    <citation type="submission" date="2021-08" db="EMBL/GenBank/DDBJ databases">
        <title>WGS assembly of Ceratopteris richardii.</title>
        <authorList>
            <person name="Marchant D.B."/>
            <person name="Chen G."/>
            <person name="Jenkins J."/>
            <person name="Shu S."/>
            <person name="Leebens-Mack J."/>
            <person name="Grimwood J."/>
            <person name="Schmutz J."/>
            <person name="Soltis P."/>
            <person name="Soltis D."/>
            <person name="Chen Z.-H."/>
        </authorList>
    </citation>
    <scope>NUCLEOTIDE SEQUENCE [LARGE SCALE GENOMIC DNA]</scope>
    <source>
        <strain evidence="6">Whitten #5841</strain>
        <tissue evidence="6">Leaf</tissue>
    </source>
</reference>
<feature type="repeat" description="WD" evidence="3">
    <location>
        <begin position="740"/>
        <end position="782"/>
    </location>
</feature>
<comment type="caution">
    <text evidence="6">The sequence shown here is derived from an EMBL/GenBank/DDBJ whole genome shotgun (WGS) entry which is preliminary data.</text>
</comment>
<dbReference type="PANTHER" id="PTHR44218:SF6">
    <property type="entry name" value="PROTEIN SUPPRESSOR OF PHYA-105 1"/>
    <property type="match status" value="1"/>
</dbReference>
<keyword evidence="2" id="KW-0677">Repeat</keyword>
<dbReference type="AlphaFoldDB" id="A0A8T2RZU2"/>
<dbReference type="SUPFAM" id="SSF56112">
    <property type="entry name" value="Protein kinase-like (PK-like)"/>
    <property type="match status" value="1"/>
</dbReference>
<evidence type="ECO:0000256" key="4">
    <source>
        <dbReference type="SAM" id="MobiDB-lite"/>
    </source>
</evidence>
<dbReference type="InterPro" id="IPR000719">
    <property type="entry name" value="Prot_kinase_dom"/>
</dbReference>
<proteinExistence type="predicted"/>
<dbReference type="GO" id="GO:0005524">
    <property type="term" value="F:ATP binding"/>
    <property type="evidence" value="ECO:0007669"/>
    <property type="project" value="InterPro"/>
</dbReference>
<sequence length="973" mass="109025">MADSKFNDDPSANERGLDDGLERQAEDLFPAQIISINVSGEGKGLDNTIFVDTSNSTHRDLDHNAFCHMDFQERQFADDLAAAAIALKKEKYFPLSNSVFVDGNIHPRATRGAANCPFENRLGKGGNTYSLTSRSRVMETGSNSGSAEKGVSTSLRVWLDNSERMIDKIECLHIFKQIAEFVDLAHSQGVVMRNVRPSSFLVSSTSRISIIESASSNSSSSSSAESTSRGSSPNLVTLEQAGHSKLAGEDRSSTPSNNLRFDVQENSGTSPSCMDIHTAGIQFGDRIMERPRSGKGKHIVDSEGGTSHTSSSSEHADAHIYSKKFPLKDLLSLEMMWYKSPEEIAGETPDFPADMYSLGVLLVELFYSSRSQGEWSRAMSDLRHRLLPPSFLLEFPKEAAYSLLLLHPNPNSRPKASREILHADIFGEIEDKIAEREAIMYLEEKMSEAEVTLEFLLEMQQRKHILRQNSMRELQSVNNDIEELKRWQSSLMKNRWDVSFKYKSMKFVEGSSPETGGSKLENDRVLADESLQASCQIQGGLHGMRQELILAKSAQLMKYFTELREYYFLLIKRDQKPSSSSGPEAHKYSKPKNDQLQKYGATKLFNASRNNKVEQRGGSRLGCFYDDFCHFMKYSKFNVRTTLRYGDILNTKNMVCSLNFDCDDEYFATAGVSRKIKVFDCNALLEEFGDVHYPVIEMSSRMRLSCVSWNRFQKSLLSSSDFDGAIQVWDVSTGKTVSAFKEHSRCAWSVDFSHFEPTKLASGSDDCSVKLWNINQSTSIGTIRIKANVCSVQFSPIHSHILAFGSADSQVYFHDLRYARIPMFILTGHQKAVSFIRFFGPSSIVSSSTDNTVRLWELTQNNTIVGRYSASTGLKGDCIRTYSGHTNLKNFVGLSVAEDGYIACGSESNEVFVYHKSLPVPMLSHKFRSIDPISGKEMEDLGDQFVSSVCWRNRSQILVIANSIGNVQILEME</sequence>
<evidence type="ECO:0000256" key="2">
    <source>
        <dbReference type="ARBA" id="ARBA00022737"/>
    </source>
</evidence>
<evidence type="ECO:0000313" key="6">
    <source>
        <dbReference type="EMBL" id="KAH7301167.1"/>
    </source>
</evidence>
<dbReference type="Pfam" id="PF00400">
    <property type="entry name" value="WD40"/>
    <property type="match status" value="3"/>
</dbReference>
<accession>A0A8T2RZU2</accession>
<evidence type="ECO:0000313" key="7">
    <source>
        <dbReference type="Proteomes" id="UP000825935"/>
    </source>
</evidence>
<dbReference type="PRINTS" id="PR00320">
    <property type="entry name" value="GPROTEINBRPT"/>
</dbReference>
<feature type="region of interest" description="Disordered" evidence="4">
    <location>
        <begin position="291"/>
        <end position="315"/>
    </location>
</feature>
<dbReference type="InterPro" id="IPR036322">
    <property type="entry name" value="WD40_repeat_dom_sf"/>
</dbReference>
<feature type="compositionally biased region" description="Low complexity" evidence="4">
    <location>
        <begin position="212"/>
        <end position="232"/>
    </location>
</feature>
<dbReference type="Gene3D" id="1.10.510.10">
    <property type="entry name" value="Transferase(Phosphotransferase) domain 1"/>
    <property type="match status" value="1"/>
</dbReference>